<dbReference type="EMBL" id="SMGD01000013">
    <property type="protein sequence ID" value="TCK52103.1"/>
    <property type="molecule type" value="Genomic_DNA"/>
</dbReference>
<dbReference type="Proteomes" id="UP000295565">
    <property type="component" value="Unassembled WGS sequence"/>
</dbReference>
<accession>A0A4R1JM31</accession>
<evidence type="ECO:0000256" key="2">
    <source>
        <dbReference type="ARBA" id="ARBA00023015"/>
    </source>
</evidence>
<protein>
    <submittedName>
        <fullName evidence="5">Transcriptional antiterminator RfaH</fullName>
    </submittedName>
</protein>
<evidence type="ECO:0000313" key="6">
    <source>
        <dbReference type="Proteomes" id="UP000295565"/>
    </source>
</evidence>
<dbReference type="Pfam" id="PF02357">
    <property type="entry name" value="NusG"/>
    <property type="match status" value="1"/>
</dbReference>
<keyword evidence="1" id="KW-0889">Transcription antitermination</keyword>
<keyword evidence="6" id="KW-1185">Reference proteome</keyword>
<reference evidence="5 6" key="1">
    <citation type="submission" date="2019-03" db="EMBL/GenBank/DDBJ databases">
        <title>Genomic Encyclopedia of Type Strains, Phase IV (KMG-IV): sequencing the most valuable type-strain genomes for metagenomic binning, comparative biology and taxonomic classification.</title>
        <authorList>
            <person name="Goeker M."/>
        </authorList>
    </citation>
    <scope>NUCLEOTIDE SEQUENCE [LARGE SCALE GENOMIC DNA]</scope>
    <source>
        <strain evidence="5 6">DSM 18577</strain>
    </source>
</reference>
<dbReference type="GO" id="GO:0031564">
    <property type="term" value="P:transcription antitermination"/>
    <property type="evidence" value="ECO:0007669"/>
    <property type="project" value="UniProtKB-KW"/>
</dbReference>
<evidence type="ECO:0000313" key="5">
    <source>
        <dbReference type="EMBL" id="TCK52103.1"/>
    </source>
</evidence>
<dbReference type="InterPro" id="IPR010215">
    <property type="entry name" value="Transcription_antiterm_RfaH"/>
</dbReference>
<dbReference type="SMART" id="SM00738">
    <property type="entry name" value="NGN"/>
    <property type="match status" value="1"/>
</dbReference>
<organism evidence="5 6">
    <name type="scientific">Celerinatantimonas diazotrophica</name>
    <dbReference type="NCBI Taxonomy" id="412034"/>
    <lineage>
        <taxon>Bacteria</taxon>
        <taxon>Pseudomonadati</taxon>
        <taxon>Pseudomonadota</taxon>
        <taxon>Gammaproteobacteria</taxon>
        <taxon>Celerinatantimonadaceae</taxon>
        <taxon>Celerinatantimonas</taxon>
    </lineage>
</organism>
<dbReference type="InterPro" id="IPR006645">
    <property type="entry name" value="NGN-like_dom"/>
</dbReference>
<sequence length="172" mass="19638">MSESSSWHLLYCKARNEHRAATHLANQNIVSFFPVFSSERIIRGKRTIVTEPVFPNYLFIDLCHEQISYTTIRSTRGVSDFVRKGQTPVTVPKELVYYLMARSDTPELNQQVEAKCSCLPKGGDKVAIKDGPYKGLDAIYQKPDGVERSILLIKLIQRQVEITVDNRALQFF</sequence>
<dbReference type="AlphaFoldDB" id="A0A4R1JM31"/>
<keyword evidence="3" id="KW-0804">Transcription</keyword>
<gene>
    <name evidence="5" type="ORF">EV690_2211</name>
</gene>
<dbReference type="SUPFAM" id="SSF82679">
    <property type="entry name" value="N-utilization substance G protein NusG, N-terminal domain"/>
    <property type="match status" value="1"/>
</dbReference>
<dbReference type="PANTHER" id="PTHR30265:SF7">
    <property type="entry name" value="TRANSCRIPTION ANTITERMINATION PROTEIN RFAH"/>
    <property type="match status" value="1"/>
</dbReference>
<dbReference type="OrthoDB" id="9790639at2"/>
<dbReference type="GO" id="GO:0005829">
    <property type="term" value="C:cytosol"/>
    <property type="evidence" value="ECO:0007669"/>
    <property type="project" value="TreeGrafter"/>
</dbReference>
<evidence type="ECO:0000256" key="3">
    <source>
        <dbReference type="ARBA" id="ARBA00023163"/>
    </source>
</evidence>
<dbReference type="PANTHER" id="PTHR30265">
    <property type="entry name" value="RHO-INTERACTING TRANSCRIPTION TERMINATION FACTOR NUSG"/>
    <property type="match status" value="1"/>
</dbReference>
<keyword evidence="2" id="KW-0805">Transcription regulation</keyword>
<dbReference type="CDD" id="cd09892">
    <property type="entry name" value="NGN_SP_RfaH"/>
    <property type="match status" value="1"/>
</dbReference>
<dbReference type="NCBIfam" id="NF006534">
    <property type="entry name" value="PRK09014.1"/>
    <property type="match status" value="1"/>
</dbReference>
<dbReference type="RefSeq" id="WP_131913002.1">
    <property type="nucleotide sequence ID" value="NZ_OU594967.1"/>
</dbReference>
<dbReference type="NCBIfam" id="TIGR01955">
    <property type="entry name" value="RfaH"/>
    <property type="match status" value="1"/>
</dbReference>
<dbReference type="InterPro" id="IPR036735">
    <property type="entry name" value="NGN_dom_sf"/>
</dbReference>
<evidence type="ECO:0000256" key="1">
    <source>
        <dbReference type="ARBA" id="ARBA00022814"/>
    </source>
</evidence>
<feature type="domain" description="NusG-like N-terminal" evidence="4">
    <location>
        <begin position="4"/>
        <end position="103"/>
    </location>
</feature>
<dbReference type="Gene3D" id="3.30.70.940">
    <property type="entry name" value="NusG, N-terminal domain"/>
    <property type="match status" value="1"/>
</dbReference>
<proteinExistence type="predicted"/>
<dbReference type="InterPro" id="IPR043425">
    <property type="entry name" value="NusG-like"/>
</dbReference>
<dbReference type="GO" id="GO:0006354">
    <property type="term" value="P:DNA-templated transcription elongation"/>
    <property type="evidence" value="ECO:0007669"/>
    <property type="project" value="InterPro"/>
</dbReference>
<comment type="caution">
    <text evidence="5">The sequence shown here is derived from an EMBL/GenBank/DDBJ whole genome shotgun (WGS) entry which is preliminary data.</text>
</comment>
<evidence type="ECO:0000259" key="4">
    <source>
        <dbReference type="SMART" id="SM00738"/>
    </source>
</evidence>
<name>A0A4R1JM31_9GAMM</name>